<dbReference type="AlphaFoldDB" id="A0A1H3LXU2"/>
<dbReference type="OrthoDB" id="200060at2157"/>
<dbReference type="Proteomes" id="UP000199079">
    <property type="component" value="Unassembled WGS sequence"/>
</dbReference>
<protein>
    <submittedName>
        <fullName evidence="2">Uncharacterized protein</fullName>
    </submittedName>
</protein>
<evidence type="ECO:0000313" key="3">
    <source>
        <dbReference type="Proteomes" id="UP000199079"/>
    </source>
</evidence>
<feature type="region of interest" description="Disordered" evidence="1">
    <location>
        <begin position="62"/>
        <end position="82"/>
    </location>
</feature>
<evidence type="ECO:0000313" key="2">
    <source>
        <dbReference type="EMBL" id="SDY69210.1"/>
    </source>
</evidence>
<dbReference type="EMBL" id="FNPC01000008">
    <property type="protein sequence ID" value="SDY69210.1"/>
    <property type="molecule type" value="Genomic_DNA"/>
</dbReference>
<feature type="compositionally biased region" description="Basic and acidic residues" evidence="1">
    <location>
        <begin position="73"/>
        <end position="82"/>
    </location>
</feature>
<keyword evidence="3" id="KW-1185">Reference proteome</keyword>
<dbReference type="RefSeq" id="WP_021074955.1">
    <property type="nucleotide sequence ID" value="NZ_FNPC01000008.1"/>
</dbReference>
<proteinExistence type="predicted"/>
<reference evidence="3" key="1">
    <citation type="submission" date="2016-10" db="EMBL/GenBank/DDBJ databases">
        <authorList>
            <person name="Varghese N."/>
            <person name="Submissions S."/>
        </authorList>
    </citation>
    <scope>NUCLEOTIDE SEQUENCE [LARGE SCALE GENOMIC DNA]</scope>
    <source>
        <strain evidence="3">DC30,IBRC 10041,KCTC 4046</strain>
    </source>
</reference>
<organism evidence="2 3">
    <name type="scientific">Halopenitus persicus</name>
    <dbReference type="NCBI Taxonomy" id="1048396"/>
    <lineage>
        <taxon>Archaea</taxon>
        <taxon>Methanobacteriati</taxon>
        <taxon>Methanobacteriota</taxon>
        <taxon>Stenosarchaea group</taxon>
        <taxon>Halobacteria</taxon>
        <taxon>Halobacteriales</taxon>
        <taxon>Haloferacaceae</taxon>
        <taxon>Halopenitus</taxon>
    </lineage>
</organism>
<sequence>MDSARVTVDCESCAFTETFTSLRRARTAIEDHRRTHGHDADWSIDRLSAGVERAGADAGVCGRPECTTSDSPLVRDRLDDAE</sequence>
<dbReference type="Pfam" id="PF24398">
    <property type="entry name" value="DUF7542"/>
    <property type="match status" value="1"/>
</dbReference>
<name>A0A1H3LXU2_9EURY</name>
<dbReference type="InterPro" id="IPR055964">
    <property type="entry name" value="DUF7542"/>
</dbReference>
<evidence type="ECO:0000256" key="1">
    <source>
        <dbReference type="SAM" id="MobiDB-lite"/>
    </source>
</evidence>
<gene>
    <name evidence="2" type="ORF">SAMN05216564_10852</name>
</gene>
<dbReference type="GeneID" id="43840267"/>
<accession>A0A1H3LXU2</accession>